<dbReference type="InterPro" id="IPR011961">
    <property type="entry name" value="RimM"/>
</dbReference>
<dbReference type="GO" id="GO:0006364">
    <property type="term" value="P:rRNA processing"/>
    <property type="evidence" value="ECO:0007669"/>
    <property type="project" value="UniProtKB-UniRule"/>
</dbReference>
<comment type="subunit">
    <text evidence="5">Binds ribosomal protein uS19.</text>
</comment>
<proteinExistence type="inferred from homology"/>
<dbReference type="InterPro" id="IPR011033">
    <property type="entry name" value="PRC_barrel-like_sf"/>
</dbReference>
<keyword evidence="4 5" id="KW-0143">Chaperone</keyword>
<name>A0A662Z0C8_9STAP</name>
<dbReference type="Proteomes" id="UP000243605">
    <property type="component" value="Unassembled WGS sequence"/>
</dbReference>
<dbReference type="Pfam" id="PF01782">
    <property type="entry name" value="RimM"/>
    <property type="match status" value="1"/>
</dbReference>
<dbReference type="PANTHER" id="PTHR33692:SF1">
    <property type="entry name" value="RIBOSOME MATURATION FACTOR RIMM"/>
    <property type="match status" value="1"/>
</dbReference>
<protein>
    <recommendedName>
        <fullName evidence="5">Ribosome maturation factor RimM</fullName>
    </recommendedName>
</protein>
<dbReference type="InterPro" id="IPR056792">
    <property type="entry name" value="PRC_RimM"/>
</dbReference>
<gene>
    <name evidence="5" type="primary">rimM</name>
    <name evidence="8" type="ORF">SAMN05192557_0166</name>
</gene>
<evidence type="ECO:0000259" key="7">
    <source>
        <dbReference type="Pfam" id="PF24986"/>
    </source>
</evidence>
<dbReference type="InterPro" id="IPR002676">
    <property type="entry name" value="RimM_N"/>
</dbReference>
<dbReference type="InterPro" id="IPR009000">
    <property type="entry name" value="Transl_B-barrel_sf"/>
</dbReference>
<evidence type="ECO:0000256" key="1">
    <source>
        <dbReference type="ARBA" id="ARBA00022490"/>
    </source>
</evidence>
<evidence type="ECO:0000256" key="3">
    <source>
        <dbReference type="ARBA" id="ARBA00022552"/>
    </source>
</evidence>
<comment type="domain">
    <text evidence="5">The PRC barrel domain binds ribosomal protein uS19.</text>
</comment>
<evidence type="ECO:0000256" key="2">
    <source>
        <dbReference type="ARBA" id="ARBA00022517"/>
    </source>
</evidence>
<keyword evidence="1 5" id="KW-0963">Cytoplasm</keyword>
<feature type="domain" description="Ribosome maturation factor RimM PRC barrel" evidence="7">
    <location>
        <begin position="96"/>
        <end position="160"/>
    </location>
</feature>
<dbReference type="HAMAP" id="MF_00014">
    <property type="entry name" value="Ribosome_mat_RimM"/>
    <property type="match status" value="1"/>
</dbReference>
<keyword evidence="3 5" id="KW-0698">rRNA processing</keyword>
<evidence type="ECO:0000256" key="5">
    <source>
        <dbReference type="HAMAP-Rule" id="MF_00014"/>
    </source>
</evidence>
<comment type="similarity">
    <text evidence="5">Belongs to the RimM family.</text>
</comment>
<dbReference type="GO" id="GO:0005840">
    <property type="term" value="C:ribosome"/>
    <property type="evidence" value="ECO:0007669"/>
    <property type="project" value="InterPro"/>
</dbReference>
<accession>A0A662Z0C8</accession>
<feature type="domain" description="RimM N-terminal" evidence="6">
    <location>
        <begin position="4"/>
        <end position="80"/>
    </location>
</feature>
<dbReference type="SUPFAM" id="SSF50447">
    <property type="entry name" value="Translation proteins"/>
    <property type="match status" value="1"/>
</dbReference>
<dbReference type="PANTHER" id="PTHR33692">
    <property type="entry name" value="RIBOSOME MATURATION FACTOR RIMM"/>
    <property type="match status" value="1"/>
</dbReference>
<dbReference type="Pfam" id="PF24986">
    <property type="entry name" value="PRC_RimM"/>
    <property type="match status" value="1"/>
</dbReference>
<comment type="subcellular location">
    <subcellularLocation>
        <location evidence="5">Cytoplasm</location>
    </subcellularLocation>
</comment>
<dbReference type="AlphaFoldDB" id="A0A662Z0C8"/>
<dbReference type="GO" id="GO:0043022">
    <property type="term" value="F:ribosome binding"/>
    <property type="evidence" value="ECO:0007669"/>
    <property type="project" value="InterPro"/>
</dbReference>
<evidence type="ECO:0000256" key="4">
    <source>
        <dbReference type="ARBA" id="ARBA00023186"/>
    </source>
</evidence>
<dbReference type="Gene3D" id="2.40.30.60">
    <property type="entry name" value="RimM"/>
    <property type="match status" value="1"/>
</dbReference>
<evidence type="ECO:0000259" key="6">
    <source>
        <dbReference type="Pfam" id="PF01782"/>
    </source>
</evidence>
<reference evidence="8 9" key="1">
    <citation type="submission" date="2016-10" db="EMBL/GenBank/DDBJ databases">
        <authorList>
            <person name="Varghese N."/>
            <person name="Submissions S."/>
        </authorList>
    </citation>
    <scope>NUCLEOTIDE SEQUENCE [LARGE SCALE GENOMIC DNA]</scope>
    <source>
        <strain evidence="8 9">IBRC-M10081</strain>
    </source>
</reference>
<keyword evidence="2 5" id="KW-0690">Ribosome biogenesis</keyword>
<dbReference type="GO" id="GO:0042274">
    <property type="term" value="P:ribosomal small subunit biogenesis"/>
    <property type="evidence" value="ECO:0007669"/>
    <property type="project" value="UniProtKB-UniRule"/>
</dbReference>
<organism evidence="8 9">
    <name type="scientific">Aliicoccus persicus</name>
    <dbReference type="NCBI Taxonomy" id="930138"/>
    <lineage>
        <taxon>Bacteria</taxon>
        <taxon>Bacillati</taxon>
        <taxon>Bacillota</taxon>
        <taxon>Bacilli</taxon>
        <taxon>Bacillales</taxon>
        <taxon>Staphylococcaceae</taxon>
        <taxon>Aliicoccus</taxon>
    </lineage>
</organism>
<dbReference type="EMBL" id="FOIT01000001">
    <property type="protein sequence ID" value="SEV81521.1"/>
    <property type="molecule type" value="Genomic_DNA"/>
</dbReference>
<dbReference type="SUPFAM" id="SSF50346">
    <property type="entry name" value="PRC-barrel domain"/>
    <property type="match status" value="1"/>
</dbReference>
<dbReference type="RefSeq" id="WP_091472899.1">
    <property type="nucleotide sequence ID" value="NZ_FOIT01000001.1"/>
</dbReference>
<keyword evidence="9" id="KW-1185">Reference proteome</keyword>
<evidence type="ECO:0000313" key="9">
    <source>
        <dbReference type="Proteomes" id="UP000243605"/>
    </source>
</evidence>
<dbReference type="GO" id="GO:0005737">
    <property type="term" value="C:cytoplasm"/>
    <property type="evidence" value="ECO:0007669"/>
    <property type="project" value="UniProtKB-SubCell"/>
</dbReference>
<comment type="function">
    <text evidence="5">An accessory protein needed during the final step in the assembly of 30S ribosomal subunit, possibly for assembly of the head region. Essential for efficient processing of 16S rRNA. May be needed both before and after RbfA during the maturation of 16S rRNA. It has affinity for free ribosomal 30S subunits but not for 70S ribosomes.</text>
</comment>
<dbReference type="Gene3D" id="2.30.30.240">
    <property type="entry name" value="PRC-barrel domain"/>
    <property type="match status" value="1"/>
</dbReference>
<sequence>MTIVIGKVVNFHGVKGEVKIHSSSDFIEDRLEVGNKISIDETEYTIKSYRQHKGIHLVTFDGVSNLNQVEHLKGHDVYQEGDAIEMALEEGEYHFKDIIGLRVFTMDDREIGMISDILQTGAKDVWVITGDKEYMIPYVDEFVKDIDLEAGTVRISPIEGMIE</sequence>
<dbReference type="OrthoDB" id="9810331at2"/>
<dbReference type="NCBIfam" id="TIGR02273">
    <property type="entry name" value="16S_RimM"/>
    <property type="match status" value="1"/>
</dbReference>
<evidence type="ECO:0000313" key="8">
    <source>
        <dbReference type="EMBL" id="SEV81521.1"/>
    </source>
</evidence>
<dbReference type="InterPro" id="IPR036976">
    <property type="entry name" value="RimM_N_sf"/>
</dbReference>